<protein>
    <recommendedName>
        <fullName evidence="1">peptidylprolyl isomerase</fullName>
        <ecNumber evidence="1">5.2.1.8</ecNumber>
    </recommendedName>
</protein>
<dbReference type="PROSITE" id="PS50072">
    <property type="entry name" value="CSA_PPIASE_2"/>
    <property type="match status" value="1"/>
</dbReference>
<evidence type="ECO:0000256" key="1">
    <source>
        <dbReference type="ARBA" id="ARBA00013194"/>
    </source>
</evidence>
<reference evidence="5" key="1">
    <citation type="submission" date="2022-06" db="EMBL/GenBank/DDBJ databases">
        <title>Sphingomicrobium sedimins sp. nov., a marine bacterium isolated from tidal flat.</title>
        <authorList>
            <person name="Kim C.-H."/>
            <person name="Yoo Y."/>
            <person name="Kim J.-J."/>
        </authorList>
    </citation>
    <scope>NUCLEOTIDE SEQUENCE</scope>
    <source>
        <strain evidence="5">GRR-S6-50</strain>
    </source>
</reference>
<dbReference type="Gene3D" id="2.40.100.10">
    <property type="entry name" value="Cyclophilin-like"/>
    <property type="match status" value="1"/>
</dbReference>
<dbReference type="InterPro" id="IPR002130">
    <property type="entry name" value="Cyclophilin-type_PPIase_dom"/>
</dbReference>
<dbReference type="Pfam" id="PF00160">
    <property type="entry name" value="Pro_isomerase"/>
    <property type="match status" value="1"/>
</dbReference>
<proteinExistence type="predicted"/>
<keyword evidence="3 5" id="KW-0413">Isomerase</keyword>
<gene>
    <name evidence="5" type="ORF">NDO55_10825</name>
</gene>
<evidence type="ECO:0000313" key="5">
    <source>
        <dbReference type="EMBL" id="MCM8558310.1"/>
    </source>
</evidence>
<dbReference type="Proteomes" id="UP001155128">
    <property type="component" value="Unassembled WGS sequence"/>
</dbReference>
<sequence length="296" mass="32439">MMLSLLPLLLALGAQDADPPVPAMSPSEIVENSHPSAWRQVAPDHLLIMTLSGDREVVIELNSRFAPRHVLNIQRFAENGWWFDGTVYRVQDNYVAQWGIGDAEKDMPDGVVENPPEEYVTSIEGIRARGLGSPDSYAATAGFVDGWPVALYRDGTASLTHCYGTVGVARGLHPQTGSGSELYAIIGHAPRHLDRNIAIVGRVIDGIEHLSSLPRGSGTLGFYEANETPTEIDRVILASMLPEEERPSYEVMIETSDEFGDYVRARANRSGDFFRVPARGVDLCNVQVPIREVGED</sequence>
<keyword evidence="6" id="KW-1185">Reference proteome</keyword>
<name>A0A9X2J3Q6_9SPHN</name>
<evidence type="ECO:0000256" key="2">
    <source>
        <dbReference type="ARBA" id="ARBA00023110"/>
    </source>
</evidence>
<accession>A0A9X2J3Q6</accession>
<organism evidence="5 6">
    <name type="scientific">Sphingomicrobium sediminis</name>
    <dbReference type="NCBI Taxonomy" id="2950949"/>
    <lineage>
        <taxon>Bacteria</taxon>
        <taxon>Pseudomonadati</taxon>
        <taxon>Pseudomonadota</taxon>
        <taxon>Alphaproteobacteria</taxon>
        <taxon>Sphingomonadales</taxon>
        <taxon>Sphingomonadaceae</taxon>
        <taxon>Sphingomicrobium</taxon>
    </lineage>
</organism>
<dbReference type="AlphaFoldDB" id="A0A9X2J3Q6"/>
<dbReference type="EMBL" id="JAMSHT010000001">
    <property type="protein sequence ID" value="MCM8558310.1"/>
    <property type="molecule type" value="Genomic_DNA"/>
</dbReference>
<dbReference type="EC" id="5.2.1.8" evidence="1"/>
<dbReference type="InterPro" id="IPR044665">
    <property type="entry name" value="E_coli_cyclophilin_A-like"/>
</dbReference>
<evidence type="ECO:0000256" key="3">
    <source>
        <dbReference type="ARBA" id="ARBA00023235"/>
    </source>
</evidence>
<keyword evidence="2" id="KW-0697">Rotamase</keyword>
<feature type="domain" description="PPIase cyclophilin-type" evidence="4">
    <location>
        <begin position="56"/>
        <end position="258"/>
    </location>
</feature>
<dbReference type="GO" id="GO:0003755">
    <property type="term" value="F:peptidyl-prolyl cis-trans isomerase activity"/>
    <property type="evidence" value="ECO:0007669"/>
    <property type="project" value="UniProtKB-KW"/>
</dbReference>
<dbReference type="SUPFAM" id="SSF50891">
    <property type="entry name" value="Cyclophilin-like"/>
    <property type="match status" value="1"/>
</dbReference>
<comment type="caution">
    <text evidence="5">The sequence shown here is derived from an EMBL/GenBank/DDBJ whole genome shotgun (WGS) entry which is preliminary data.</text>
</comment>
<dbReference type="PANTHER" id="PTHR43246">
    <property type="entry name" value="PEPTIDYL-PROLYL CIS-TRANS ISOMERASE CYP38, CHLOROPLASTIC"/>
    <property type="match status" value="1"/>
</dbReference>
<evidence type="ECO:0000259" key="4">
    <source>
        <dbReference type="PROSITE" id="PS50072"/>
    </source>
</evidence>
<evidence type="ECO:0000313" key="6">
    <source>
        <dbReference type="Proteomes" id="UP001155128"/>
    </source>
</evidence>
<dbReference type="InterPro" id="IPR029000">
    <property type="entry name" value="Cyclophilin-like_dom_sf"/>
</dbReference>
<dbReference type="RefSeq" id="WP_252115106.1">
    <property type="nucleotide sequence ID" value="NZ_JAMSHT010000001.1"/>
</dbReference>